<dbReference type="PROSITE" id="PS50157">
    <property type="entry name" value="ZINC_FINGER_C2H2_2"/>
    <property type="match status" value="3"/>
</dbReference>
<feature type="region of interest" description="Disordered" evidence="6">
    <location>
        <begin position="461"/>
        <end position="481"/>
    </location>
</feature>
<proteinExistence type="predicted"/>
<dbReference type="PROSITE" id="PS00028">
    <property type="entry name" value="ZINC_FINGER_C2H2_1"/>
    <property type="match status" value="1"/>
</dbReference>
<dbReference type="FunFam" id="3.30.160.60:FF:000110">
    <property type="entry name" value="Zinc finger protein-like"/>
    <property type="match status" value="1"/>
</dbReference>
<feature type="domain" description="C2H2-type" evidence="7">
    <location>
        <begin position="387"/>
        <end position="416"/>
    </location>
</feature>
<evidence type="ECO:0000256" key="1">
    <source>
        <dbReference type="ARBA" id="ARBA00022723"/>
    </source>
</evidence>
<dbReference type="AlphaFoldDB" id="J4ICK9"/>
<dbReference type="InParanoid" id="J4ICK9"/>
<feature type="compositionally biased region" description="Acidic residues" evidence="6">
    <location>
        <begin position="24"/>
        <end position="47"/>
    </location>
</feature>
<dbReference type="OrthoDB" id="8922241at2759"/>
<accession>J4ICK9</accession>
<feature type="domain" description="C2H2-type" evidence="7">
    <location>
        <begin position="329"/>
        <end position="354"/>
    </location>
</feature>
<dbReference type="PANTHER" id="PTHR23235">
    <property type="entry name" value="KRUEPPEL-LIKE TRANSCRIPTION FACTOR"/>
    <property type="match status" value="1"/>
</dbReference>
<evidence type="ECO:0000256" key="6">
    <source>
        <dbReference type="SAM" id="MobiDB-lite"/>
    </source>
</evidence>
<gene>
    <name evidence="8" type="ORF">FIBRA_08869</name>
</gene>
<dbReference type="InterPro" id="IPR036236">
    <property type="entry name" value="Znf_C2H2_sf"/>
</dbReference>
<reference evidence="8 9" key="1">
    <citation type="journal article" date="2012" name="Appl. Environ. Microbiol.">
        <title>Short-read sequencing for genomic analysis of the brown rot fungus Fibroporia radiculosa.</title>
        <authorList>
            <person name="Tang J.D."/>
            <person name="Perkins A.D."/>
            <person name="Sonstegard T.S."/>
            <person name="Schroeder S.G."/>
            <person name="Burgess S.C."/>
            <person name="Diehl S.V."/>
        </authorList>
    </citation>
    <scope>NUCLEOTIDE SEQUENCE [LARGE SCALE GENOMIC DNA]</scope>
    <source>
        <strain evidence="8 9">TFFH 294</strain>
    </source>
</reference>
<dbReference type="SUPFAM" id="SSF57667">
    <property type="entry name" value="beta-beta-alpha zinc fingers"/>
    <property type="match status" value="2"/>
</dbReference>
<dbReference type="GO" id="GO:0000978">
    <property type="term" value="F:RNA polymerase II cis-regulatory region sequence-specific DNA binding"/>
    <property type="evidence" value="ECO:0007669"/>
    <property type="project" value="TreeGrafter"/>
</dbReference>
<dbReference type="Pfam" id="PF00096">
    <property type="entry name" value="zf-C2H2"/>
    <property type="match status" value="1"/>
</dbReference>
<feature type="region of interest" description="Disordered" evidence="6">
    <location>
        <begin position="542"/>
        <end position="577"/>
    </location>
</feature>
<name>J4ICK9_9APHY</name>
<keyword evidence="3 5" id="KW-0863">Zinc-finger</keyword>
<dbReference type="STRING" id="599839.J4ICK9"/>
<evidence type="ECO:0000256" key="5">
    <source>
        <dbReference type="PROSITE-ProRule" id="PRU00042"/>
    </source>
</evidence>
<evidence type="ECO:0000313" key="9">
    <source>
        <dbReference type="Proteomes" id="UP000006352"/>
    </source>
</evidence>
<dbReference type="GO" id="GO:0008270">
    <property type="term" value="F:zinc ion binding"/>
    <property type="evidence" value="ECO:0007669"/>
    <property type="project" value="UniProtKB-KW"/>
</dbReference>
<keyword evidence="1" id="KW-0479">Metal-binding</keyword>
<evidence type="ECO:0000256" key="3">
    <source>
        <dbReference type="ARBA" id="ARBA00022771"/>
    </source>
</evidence>
<dbReference type="Pfam" id="PF13912">
    <property type="entry name" value="zf-C2H2_6"/>
    <property type="match status" value="1"/>
</dbReference>
<feature type="compositionally biased region" description="Acidic residues" evidence="6">
    <location>
        <begin position="607"/>
        <end position="622"/>
    </location>
</feature>
<protein>
    <recommendedName>
        <fullName evidence="7">C2H2-type domain-containing protein</fullName>
    </recommendedName>
</protein>
<feature type="domain" description="C2H2-type" evidence="7">
    <location>
        <begin position="360"/>
        <end position="387"/>
    </location>
</feature>
<dbReference type="GeneID" id="24101491"/>
<dbReference type="RefSeq" id="XP_012185874.1">
    <property type="nucleotide sequence ID" value="XM_012330484.1"/>
</dbReference>
<dbReference type="InterPro" id="IPR013087">
    <property type="entry name" value="Znf_C2H2_type"/>
</dbReference>
<feature type="region of interest" description="Disordered" evidence="6">
    <location>
        <begin position="71"/>
        <end position="97"/>
    </location>
</feature>
<evidence type="ECO:0000256" key="4">
    <source>
        <dbReference type="ARBA" id="ARBA00022833"/>
    </source>
</evidence>
<keyword evidence="9" id="KW-1185">Reference proteome</keyword>
<sequence>MSGVLHLSIPADVPGGTVSQGGATEDEEFGDDGEEDYEDDYADGDDLEAEAEEMARILKEQLQADIAKAQLEAAAAHQPRPTLEKDKGNTDSTSTARKRRYEAALSTMKAIMSIASKRALVHDSLAAFLVPAAENANILTIFQRCISSEAVPKKLARPLSDAVVLLAKSDILFASLRNSDAPALQLDKGKRKRDAADEVAHDYSDSRGYKRFAYDYPDLRFLISEAVRVITNALATVPSGPASPHLDPALISSIHVQLHQVFLFAVTSAPRAGERMPALQELAGLIQMLGVLSGIPIGSNPSAPLSHPHSPWGHPYGAPSTPDLGTAVYPCLIPTCAKVFHRLYSLRAHQRLHSFVERPYRCTQCPASFVRNHDLKRHTKLHDKQAWRCSGCSKVFSRRDAIKRHKDSRGRIGGKGKNGEIELGDNACAYAEIEEVEVEKPQGDEEASRRAKLWNDITTNHMGSAPPGHVNASGDEFPPEEGEVEFGVVGEAHSIVLQLHGLLQVYVAKLLGTTSASEGQAGVSDPSTATLASIIARTQYTQPQSRSVSVQPQTPSVYQSAEAAQPPDVSSPQLSLSLSLSEEQTRLLEQAIAQAALAAQAQAEAEAALEEEAEASDEDGHD</sequence>
<feature type="region of interest" description="Disordered" evidence="6">
    <location>
        <begin position="603"/>
        <end position="622"/>
    </location>
</feature>
<dbReference type="HOGENOM" id="CLU_027150_0_0_1"/>
<dbReference type="EMBL" id="HE797408">
    <property type="protein sequence ID" value="CCM06591.1"/>
    <property type="molecule type" value="Genomic_DNA"/>
</dbReference>
<evidence type="ECO:0000313" key="8">
    <source>
        <dbReference type="EMBL" id="CCM06591.1"/>
    </source>
</evidence>
<keyword evidence="2" id="KW-0677">Repeat</keyword>
<dbReference type="Gene3D" id="3.30.160.60">
    <property type="entry name" value="Classic Zinc Finger"/>
    <property type="match status" value="2"/>
</dbReference>
<feature type="region of interest" description="Disordered" evidence="6">
    <location>
        <begin position="1"/>
        <end position="47"/>
    </location>
</feature>
<dbReference type="PANTHER" id="PTHR23235:SF120">
    <property type="entry name" value="KRUPPEL-LIKE FACTOR 15"/>
    <property type="match status" value="1"/>
</dbReference>
<evidence type="ECO:0000259" key="7">
    <source>
        <dbReference type="PROSITE" id="PS50157"/>
    </source>
</evidence>
<organism evidence="8 9">
    <name type="scientific">Fibroporia radiculosa</name>
    <dbReference type="NCBI Taxonomy" id="599839"/>
    <lineage>
        <taxon>Eukaryota</taxon>
        <taxon>Fungi</taxon>
        <taxon>Dikarya</taxon>
        <taxon>Basidiomycota</taxon>
        <taxon>Agaricomycotina</taxon>
        <taxon>Agaricomycetes</taxon>
        <taxon>Polyporales</taxon>
        <taxon>Fibroporiaceae</taxon>
        <taxon>Fibroporia</taxon>
    </lineage>
</organism>
<dbReference type="GO" id="GO:0000981">
    <property type="term" value="F:DNA-binding transcription factor activity, RNA polymerase II-specific"/>
    <property type="evidence" value="ECO:0007669"/>
    <property type="project" value="TreeGrafter"/>
</dbReference>
<keyword evidence="4" id="KW-0862">Zinc</keyword>
<dbReference type="Proteomes" id="UP000006352">
    <property type="component" value="Unassembled WGS sequence"/>
</dbReference>
<dbReference type="SMART" id="SM00355">
    <property type="entry name" value="ZnF_C2H2"/>
    <property type="match status" value="3"/>
</dbReference>
<evidence type="ECO:0000256" key="2">
    <source>
        <dbReference type="ARBA" id="ARBA00022737"/>
    </source>
</evidence>
<feature type="compositionally biased region" description="Low complexity" evidence="6">
    <location>
        <begin position="542"/>
        <end position="560"/>
    </location>
</feature>